<dbReference type="Gene3D" id="3.40.50.10350">
    <property type="entry name" value="Glycerate kinase, domain 1"/>
    <property type="match status" value="1"/>
</dbReference>
<dbReference type="Gene3D" id="3.90.1510.10">
    <property type="entry name" value="Glycerate kinase, domain 2"/>
    <property type="match status" value="1"/>
</dbReference>
<reference evidence="5 6" key="1">
    <citation type="submission" date="2023-07" db="EMBL/GenBank/DDBJ databases">
        <title>Protaetiibacter sp. nov WY-16 isolated from soil.</title>
        <authorList>
            <person name="Liu B."/>
            <person name="Wan Y."/>
        </authorList>
    </citation>
    <scope>NUCLEOTIDE SEQUENCE [LARGE SCALE GENOMIC DNA]</scope>
    <source>
        <strain evidence="5 6">WY-16</strain>
    </source>
</reference>
<keyword evidence="3 4" id="KW-0418">Kinase</keyword>
<proteinExistence type="inferred from homology"/>
<dbReference type="InterPro" id="IPR036129">
    <property type="entry name" value="Glycerate_kinase_sf"/>
</dbReference>
<keyword evidence="2 4" id="KW-0808">Transferase</keyword>
<sequence>MPNTVVIAPDSFKGSLSARLVADAIAEGWASVRPDDELVLMPQADGGEGTLDAVEAAVPGARRRSAGLVTGPDGRPVPGEWLELPDGTAVTELAQSSGLPLMASPAPLTATTRGLGEVIRAALDAGARSVVIGLGGSASTDGGAGALSALGLLLLDEQGEPVPDGGAGLLEVLRIDRDELVAPPAGGVVLLTDVTAPLLGPSGAAAVFGPQKGASPEQVAELDRALGHFSRFLGGDPLAPGSGAAGGAGYGFAAAWKARIEPGADYLMTLSGLPSAIGEADLVLTGEGRFDDQSLGGKLVGQLIGLAGAERVGVIAGQVTASGGVWSASLTELAGSAEASLADTAAWLREAGRRAAEELG</sequence>
<dbReference type="PANTHER" id="PTHR21599">
    <property type="entry name" value="GLYCERATE KINASE"/>
    <property type="match status" value="1"/>
</dbReference>
<name>A0ABT9BKD9_9MICO</name>
<keyword evidence="6" id="KW-1185">Reference proteome</keyword>
<dbReference type="Proteomes" id="UP001241072">
    <property type="component" value="Unassembled WGS sequence"/>
</dbReference>
<dbReference type="PANTHER" id="PTHR21599:SF0">
    <property type="entry name" value="GLYCERATE KINASE"/>
    <property type="match status" value="1"/>
</dbReference>
<dbReference type="RefSeq" id="WP_305001902.1">
    <property type="nucleotide sequence ID" value="NZ_JAUQUB010000001.1"/>
</dbReference>
<dbReference type="InterPro" id="IPR018197">
    <property type="entry name" value="Glycerate_kinase_RE-like"/>
</dbReference>
<dbReference type="EMBL" id="JAUQUB010000001">
    <property type="protein sequence ID" value="MDO7881491.1"/>
    <property type="molecule type" value="Genomic_DNA"/>
</dbReference>
<organism evidence="5 6">
    <name type="scientific">Antiquaquibacter soli</name>
    <dbReference type="NCBI Taxonomy" id="3064523"/>
    <lineage>
        <taxon>Bacteria</taxon>
        <taxon>Bacillati</taxon>
        <taxon>Actinomycetota</taxon>
        <taxon>Actinomycetes</taxon>
        <taxon>Micrococcales</taxon>
        <taxon>Microbacteriaceae</taxon>
        <taxon>Antiquaquibacter</taxon>
    </lineage>
</organism>
<dbReference type="EC" id="2.7.1.31" evidence="5"/>
<evidence type="ECO:0000313" key="6">
    <source>
        <dbReference type="Proteomes" id="UP001241072"/>
    </source>
</evidence>
<dbReference type="PIRSF" id="PIRSF006078">
    <property type="entry name" value="GlxK"/>
    <property type="match status" value="1"/>
</dbReference>
<dbReference type="NCBIfam" id="TIGR00045">
    <property type="entry name" value="glycerate kinase"/>
    <property type="match status" value="1"/>
</dbReference>
<evidence type="ECO:0000256" key="2">
    <source>
        <dbReference type="ARBA" id="ARBA00022679"/>
    </source>
</evidence>
<evidence type="ECO:0000256" key="4">
    <source>
        <dbReference type="PIRNR" id="PIRNR006078"/>
    </source>
</evidence>
<evidence type="ECO:0000256" key="1">
    <source>
        <dbReference type="ARBA" id="ARBA00006284"/>
    </source>
</evidence>
<accession>A0ABT9BKD9</accession>
<dbReference type="GO" id="GO:0008887">
    <property type="term" value="F:glycerate kinase activity"/>
    <property type="evidence" value="ECO:0007669"/>
    <property type="project" value="UniProtKB-EC"/>
</dbReference>
<dbReference type="SUPFAM" id="SSF110738">
    <property type="entry name" value="Glycerate kinase I"/>
    <property type="match status" value="1"/>
</dbReference>
<dbReference type="Pfam" id="PF02595">
    <property type="entry name" value="Gly_kinase"/>
    <property type="match status" value="1"/>
</dbReference>
<comment type="similarity">
    <text evidence="1 4">Belongs to the glycerate kinase type-1 family.</text>
</comment>
<gene>
    <name evidence="5" type="ORF">Q5716_04540</name>
</gene>
<evidence type="ECO:0000313" key="5">
    <source>
        <dbReference type="EMBL" id="MDO7881491.1"/>
    </source>
</evidence>
<evidence type="ECO:0000256" key="3">
    <source>
        <dbReference type="ARBA" id="ARBA00022777"/>
    </source>
</evidence>
<dbReference type="InterPro" id="IPR004381">
    <property type="entry name" value="Glycerate_kinase"/>
</dbReference>
<protein>
    <submittedName>
        <fullName evidence="5">Glycerate kinase</fullName>
        <ecNumber evidence="5">2.7.1.31</ecNumber>
    </submittedName>
</protein>
<dbReference type="InterPro" id="IPR018193">
    <property type="entry name" value="Glyc_kinase_flavodox-like_fold"/>
</dbReference>
<comment type="caution">
    <text evidence="5">The sequence shown here is derived from an EMBL/GenBank/DDBJ whole genome shotgun (WGS) entry which is preliminary data.</text>
</comment>